<feature type="active site" evidence="2">
    <location>
        <position position="121"/>
    </location>
</feature>
<name>A0AAF3F5P2_9BILA</name>
<dbReference type="InterPro" id="IPR033121">
    <property type="entry name" value="PEPTIDASE_A1"/>
</dbReference>
<dbReference type="InterPro" id="IPR034164">
    <property type="entry name" value="Pepsin-like_dom"/>
</dbReference>
<proteinExistence type="inferred from homology"/>
<dbReference type="PROSITE" id="PS51767">
    <property type="entry name" value="PEPTIDASE_A1"/>
    <property type="match status" value="1"/>
</dbReference>
<evidence type="ECO:0000259" key="3">
    <source>
        <dbReference type="PROSITE" id="PS51767"/>
    </source>
</evidence>
<dbReference type="WBParaSite" id="MBELARI_LOCUS2225">
    <property type="protein sequence ID" value="MBELARI_LOCUS2225"/>
    <property type="gene ID" value="MBELARI_LOCUS2225"/>
</dbReference>
<dbReference type="Gene3D" id="2.40.70.10">
    <property type="entry name" value="Acid Proteases"/>
    <property type="match status" value="2"/>
</dbReference>
<feature type="domain" description="Peptidase A1" evidence="3">
    <location>
        <begin position="103"/>
        <end position="393"/>
    </location>
</feature>
<feature type="active site" evidence="2">
    <location>
        <position position="295"/>
    </location>
</feature>
<evidence type="ECO:0000313" key="5">
    <source>
        <dbReference type="WBParaSite" id="MBELARI_LOCUS2225"/>
    </source>
</evidence>
<dbReference type="GO" id="GO:0006508">
    <property type="term" value="P:proteolysis"/>
    <property type="evidence" value="ECO:0007669"/>
    <property type="project" value="InterPro"/>
</dbReference>
<organism evidence="4 5">
    <name type="scientific">Mesorhabditis belari</name>
    <dbReference type="NCBI Taxonomy" id="2138241"/>
    <lineage>
        <taxon>Eukaryota</taxon>
        <taxon>Metazoa</taxon>
        <taxon>Ecdysozoa</taxon>
        <taxon>Nematoda</taxon>
        <taxon>Chromadorea</taxon>
        <taxon>Rhabditida</taxon>
        <taxon>Rhabditina</taxon>
        <taxon>Rhabditomorpha</taxon>
        <taxon>Rhabditoidea</taxon>
        <taxon>Rhabditidae</taxon>
        <taxon>Mesorhabditinae</taxon>
        <taxon>Mesorhabditis</taxon>
    </lineage>
</organism>
<sequence>MFLDNQKNWANSNCSGASSRFYFTRTFNASTGDDSASRCVFGGNELSRGRVCPIHNSCSTTYAKIGSSNRDPDECSEPVQRRHRRLFSWAKEEPLRNIRNELWTGDVSVDILKKPFKINFDTGSTTFWVACDCVNDPKNTCAGHTTILDCKNSPICTKTSVEYCAEYADMSMATGFWVKDRVCIDHLCTNNEQWIGCANSTTVGTDEAATGDGIMGLAYNDGSMKWSPLQQIFRKPECDEKVFAFYLDSEAENRQDKMKPYSDEESTNYFWMINVTSVLINGEKVWSGDGNMFLDTGSESSQLPTVAMRRMKELISSTSDPKNYPKITYIIDGTHHFHVPSAAYCEDYSAKHCGMGLFAEKDAENLEFGVLGDTFLRANYAVFDPIKGRIGLAPSA</sequence>
<dbReference type="GO" id="GO:0004190">
    <property type="term" value="F:aspartic-type endopeptidase activity"/>
    <property type="evidence" value="ECO:0007669"/>
    <property type="project" value="InterPro"/>
</dbReference>
<dbReference type="Proteomes" id="UP000887575">
    <property type="component" value="Unassembled WGS sequence"/>
</dbReference>
<dbReference type="AlphaFoldDB" id="A0AAF3F5P2"/>
<dbReference type="PANTHER" id="PTHR47966">
    <property type="entry name" value="BETA-SITE APP-CLEAVING ENZYME, ISOFORM A-RELATED"/>
    <property type="match status" value="1"/>
</dbReference>
<dbReference type="Pfam" id="PF00026">
    <property type="entry name" value="Asp"/>
    <property type="match status" value="1"/>
</dbReference>
<protein>
    <recommendedName>
        <fullName evidence="3">Peptidase A1 domain-containing protein</fullName>
    </recommendedName>
</protein>
<dbReference type="InterPro" id="IPR001461">
    <property type="entry name" value="Aspartic_peptidase_A1"/>
</dbReference>
<dbReference type="CDD" id="cd05471">
    <property type="entry name" value="pepsin_like"/>
    <property type="match status" value="1"/>
</dbReference>
<dbReference type="SUPFAM" id="SSF50630">
    <property type="entry name" value="Acid proteases"/>
    <property type="match status" value="1"/>
</dbReference>
<dbReference type="InterPro" id="IPR021109">
    <property type="entry name" value="Peptidase_aspartic_dom_sf"/>
</dbReference>
<evidence type="ECO:0000256" key="2">
    <source>
        <dbReference type="PIRSR" id="PIRSR601461-1"/>
    </source>
</evidence>
<dbReference type="PRINTS" id="PR00792">
    <property type="entry name" value="PEPSIN"/>
</dbReference>
<accession>A0AAF3F5P2</accession>
<dbReference type="GO" id="GO:0005764">
    <property type="term" value="C:lysosome"/>
    <property type="evidence" value="ECO:0007669"/>
    <property type="project" value="TreeGrafter"/>
</dbReference>
<reference evidence="5" key="1">
    <citation type="submission" date="2024-02" db="UniProtKB">
        <authorList>
            <consortium name="WormBaseParasite"/>
        </authorList>
    </citation>
    <scope>IDENTIFICATION</scope>
</reference>
<dbReference type="PANTHER" id="PTHR47966:SF8">
    <property type="entry name" value="ASPARTIC PROTEASE 1-RELATED"/>
    <property type="match status" value="1"/>
</dbReference>
<evidence type="ECO:0000313" key="4">
    <source>
        <dbReference type="Proteomes" id="UP000887575"/>
    </source>
</evidence>
<evidence type="ECO:0000256" key="1">
    <source>
        <dbReference type="ARBA" id="ARBA00007447"/>
    </source>
</evidence>
<comment type="similarity">
    <text evidence="1">Belongs to the peptidase A1 family.</text>
</comment>
<keyword evidence="4" id="KW-1185">Reference proteome</keyword>